<reference evidence="2 3" key="1">
    <citation type="submission" date="2019-01" db="EMBL/GenBank/DDBJ databases">
        <title>Sequencing of cultivated peanut Arachis hypogaea provides insights into genome evolution and oil improvement.</title>
        <authorList>
            <person name="Chen X."/>
        </authorList>
    </citation>
    <scope>NUCLEOTIDE SEQUENCE [LARGE SCALE GENOMIC DNA]</scope>
    <source>
        <strain evidence="3">cv. Fuhuasheng</strain>
        <tissue evidence="2">Leaves</tissue>
    </source>
</reference>
<feature type="domain" description="DUF4283" evidence="1">
    <location>
        <begin position="1"/>
        <end position="63"/>
    </location>
</feature>
<sequence>MERWVTRRWAKQSTINVTDLEEKFFLIRFHAQEDYAYALFEGPWMIADHYLLVQRWIPLFFPHEMRIQKVAVWVRIHNLPVELYNKYFLGKVGNSQGTMLKIDGYTSIHSREKFARICVEVDLRQQLVLSFSALAVSIPESSPSNLPEYSTDKRLEQPHAKEDQNQSQKGKEQIESENLAVNQESNGQDISMDTPQIMAIKDQQQSSPFGSWMAEVSPNIATTPQEIAQQSKTGKQGDHQDYLRSFSYILREQAKVHREGGYVPIGGEVPSTIFKEGITPQTGPSSSRADPQPIINYTFDPGDIPYHNNSGSKYMVEDQSSNYMVAGAADPMRTTEVLKQKMLLKEWVLTLEPSVRGKNSLERGHIKRRLDRVLSSFKWAQLFQAAGVKHLSKLKSDHLPILIDFQHTIQDNSNKPFRNFPALYEEERQLIAKEPIDEEIKAAFLIWVAGKLQEQMIYPQSFFSTLGIRTAKENNKLFLMKLAWMLINNKESIWVKVLRRDGKEVAFWTDQWIAGIPKLSDLALEDIHSVIKDNVANYANSDGTWKLNILNQMLPSEAIDMIRSNKAPQWDLGEDMIC</sequence>
<name>A0A445B3N5_ARAHY</name>
<organism evidence="2 3">
    <name type="scientific">Arachis hypogaea</name>
    <name type="common">Peanut</name>
    <dbReference type="NCBI Taxonomy" id="3818"/>
    <lineage>
        <taxon>Eukaryota</taxon>
        <taxon>Viridiplantae</taxon>
        <taxon>Streptophyta</taxon>
        <taxon>Embryophyta</taxon>
        <taxon>Tracheophyta</taxon>
        <taxon>Spermatophyta</taxon>
        <taxon>Magnoliopsida</taxon>
        <taxon>eudicotyledons</taxon>
        <taxon>Gunneridae</taxon>
        <taxon>Pentapetalae</taxon>
        <taxon>rosids</taxon>
        <taxon>fabids</taxon>
        <taxon>Fabales</taxon>
        <taxon>Fabaceae</taxon>
        <taxon>Papilionoideae</taxon>
        <taxon>50 kb inversion clade</taxon>
        <taxon>dalbergioids sensu lato</taxon>
        <taxon>Dalbergieae</taxon>
        <taxon>Pterocarpus clade</taxon>
        <taxon>Arachis</taxon>
    </lineage>
</organism>
<dbReference type="InterPro" id="IPR040256">
    <property type="entry name" value="At4g02000-like"/>
</dbReference>
<dbReference type="AlphaFoldDB" id="A0A445B3N5"/>
<dbReference type="EMBL" id="SDMP01000010">
    <property type="protein sequence ID" value="RYR33268.1"/>
    <property type="molecule type" value="Genomic_DNA"/>
</dbReference>
<evidence type="ECO:0000313" key="2">
    <source>
        <dbReference type="EMBL" id="RYR33268.1"/>
    </source>
</evidence>
<evidence type="ECO:0000259" key="1">
    <source>
        <dbReference type="Pfam" id="PF14111"/>
    </source>
</evidence>
<evidence type="ECO:0000313" key="3">
    <source>
        <dbReference type="Proteomes" id="UP000289738"/>
    </source>
</evidence>
<dbReference type="Pfam" id="PF14111">
    <property type="entry name" value="DUF4283"/>
    <property type="match status" value="1"/>
</dbReference>
<accession>A0A445B3N5</accession>
<dbReference type="PANTHER" id="PTHR31286:SF99">
    <property type="entry name" value="DUF4283 DOMAIN-CONTAINING PROTEIN"/>
    <property type="match status" value="1"/>
</dbReference>
<keyword evidence="3" id="KW-1185">Reference proteome</keyword>
<proteinExistence type="predicted"/>
<dbReference type="PANTHER" id="PTHR31286">
    <property type="entry name" value="GLYCINE-RICH CELL WALL STRUCTURAL PROTEIN 1.8-LIKE"/>
    <property type="match status" value="1"/>
</dbReference>
<dbReference type="Proteomes" id="UP000289738">
    <property type="component" value="Chromosome A10"/>
</dbReference>
<gene>
    <name evidence="2" type="ORF">Ahy_A10g047827</name>
</gene>
<comment type="caution">
    <text evidence="2">The sequence shown here is derived from an EMBL/GenBank/DDBJ whole genome shotgun (WGS) entry which is preliminary data.</text>
</comment>
<dbReference type="InterPro" id="IPR025558">
    <property type="entry name" value="DUF4283"/>
</dbReference>
<protein>
    <recommendedName>
        <fullName evidence="1">DUF4283 domain-containing protein</fullName>
    </recommendedName>
</protein>
<dbReference type="STRING" id="3818.A0A445B3N5"/>